<reference evidence="4" key="1">
    <citation type="journal article" date="2019" name="Int. J. Syst. Evol. Microbiol.">
        <title>The Global Catalogue of Microorganisms (GCM) 10K type strain sequencing project: providing services to taxonomists for standard genome sequencing and annotation.</title>
        <authorList>
            <consortium name="The Broad Institute Genomics Platform"/>
            <consortium name="The Broad Institute Genome Sequencing Center for Infectious Disease"/>
            <person name="Wu L."/>
            <person name="Ma J."/>
        </authorList>
    </citation>
    <scope>NUCLEOTIDE SEQUENCE [LARGE SCALE GENOMIC DNA]</scope>
    <source>
        <strain evidence="4">CCUG 54520</strain>
    </source>
</reference>
<dbReference type="EMBL" id="JBHSFO010000003">
    <property type="protein sequence ID" value="MFC4603497.1"/>
    <property type="molecule type" value="Genomic_DNA"/>
</dbReference>
<accession>A0ABV9FPC1</accession>
<evidence type="ECO:0000313" key="3">
    <source>
        <dbReference type="EMBL" id="MFC4603497.1"/>
    </source>
</evidence>
<protein>
    <recommendedName>
        <fullName evidence="5">CU044_5270 family protein</fullName>
    </recommendedName>
</protein>
<organism evidence="3 4">
    <name type="scientific">Rhodococcus kronopolitis</name>
    <dbReference type="NCBI Taxonomy" id="1460226"/>
    <lineage>
        <taxon>Bacteria</taxon>
        <taxon>Bacillati</taxon>
        <taxon>Actinomycetota</taxon>
        <taxon>Actinomycetes</taxon>
        <taxon>Mycobacteriales</taxon>
        <taxon>Nocardiaceae</taxon>
        <taxon>Rhodococcus</taxon>
    </lineage>
</organism>
<evidence type="ECO:0000256" key="1">
    <source>
        <dbReference type="SAM" id="MobiDB-lite"/>
    </source>
</evidence>
<keyword evidence="2" id="KW-0472">Membrane</keyword>
<sequence>MNDDRTALARMEQQNPVPRSFHRAPPAGGLRSILAHDRDRVEVLSWWRRPLLVAASVVATAGLAIGTVVVLHDDTPDHTVAAPGSTPVQSFSLPPTNPDIAVLPPADAGPGDVATVPMLHFVAYIHPVSSRELLMHLADQAERQPPARGVGPYEYVKTRGWYLSTDQTADGVVIRSEIAEIDREQWRADDGSGRFIETENGQTNSRDVGPQDHPWIRLDVGSPPSSQLRNRLLDMGAGRTTPQWFAAFTDTWNSQIVSPGLQSSLLRILADQNGIEVLGAVEDRVGRPGVAVSATTSDERLVLVLDEATGALLDYEQIALTAAAASVPIPLPSTVSYTVWLDAAHVRSTTDRP</sequence>
<proteinExistence type="predicted"/>
<feature type="transmembrane region" description="Helical" evidence="2">
    <location>
        <begin position="50"/>
        <end position="71"/>
    </location>
</feature>
<feature type="region of interest" description="Disordered" evidence="1">
    <location>
        <begin position="1"/>
        <end position="24"/>
    </location>
</feature>
<evidence type="ECO:0000313" key="4">
    <source>
        <dbReference type="Proteomes" id="UP001595914"/>
    </source>
</evidence>
<gene>
    <name evidence="3" type="ORF">ACFO6S_07360</name>
</gene>
<dbReference type="Proteomes" id="UP001595914">
    <property type="component" value="Unassembled WGS sequence"/>
</dbReference>
<comment type="caution">
    <text evidence="3">The sequence shown here is derived from an EMBL/GenBank/DDBJ whole genome shotgun (WGS) entry which is preliminary data.</text>
</comment>
<keyword evidence="4" id="KW-1185">Reference proteome</keyword>
<evidence type="ECO:0008006" key="5">
    <source>
        <dbReference type="Google" id="ProtNLM"/>
    </source>
</evidence>
<dbReference type="RefSeq" id="WP_378415532.1">
    <property type="nucleotide sequence ID" value="NZ_JBHSFO010000003.1"/>
</dbReference>
<name>A0ABV9FPC1_9NOCA</name>
<keyword evidence="2" id="KW-0812">Transmembrane</keyword>
<evidence type="ECO:0000256" key="2">
    <source>
        <dbReference type="SAM" id="Phobius"/>
    </source>
</evidence>
<keyword evidence="2" id="KW-1133">Transmembrane helix</keyword>